<keyword evidence="1" id="KW-1133">Transmembrane helix</keyword>
<feature type="transmembrane region" description="Helical" evidence="1">
    <location>
        <begin position="21"/>
        <end position="44"/>
    </location>
</feature>
<keyword evidence="1" id="KW-0472">Membrane</keyword>
<keyword evidence="1" id="KW-0812">Transmembrane</keyword>
<accession>A0AAV8UU42</accession>
<sequence>MAGQAHSRRGEKKSRLSFPKFVRQSLLLRITGVILALLVVGSWFGNGNRETWPAELDNLENVKLRVSEDGTYPTVAHLIQDIVPGEKGLLDDENQIITAKNIAHGLKIWVAPINNQTLMCLKSPSGCGNNHAAWDKRVYLFLLELMADVKPEEADFVFIPNFHFCFRNNRGCYGTIGRRPADEADSLYLIYKETLETLERLAPGRDWTNRFVVPMSHERGGCGKFDDSYEHGSQRHPVLKDQIAISTFGNVDGNCYLPQLDVVIPPFMDYEAVKWAEKPPASEHREYLLINLSTQSSGHVDKVVNLMDRFAQQGCPGHPDKCIFKPIGDLNSQEYVDYLRCIPVLLMDDGQLPFQDFLDYRKFAITLNTRGVFIDNLDLEALLTSIDRIGAKALQVNGGRVRRSFDYRAPFARAMGPYGLLLETLKKRKQQLGF</sequence>
<comment type="caution">
    <text evidence="2">The sequence shown here is derived from an EMBL/GenBank/DDBJ whole genome shotgun (WGS) entry which is preliminary data.</text>
</comment>
<dbReference type="Proteomes" id="UP001157974">
    <property type="component" value="Unassembled WGS sequence"/>
</dbReference>
<dbReference type="AlphaFoldDB" id="A0AAV8UU42"/>
<reference evidence="2 3" key="1">
    <citation type="journal article" date="2023" name="Nat. Commun.">
        <title>Origin of minicircular mitochondrial genomes in red algae.</title>
        <authorList>
            <person name="Lee Y."/>
            <person name="Cho C.H."/>
            <person name="Lee Y.M."/>
            <person name="Park S.I."/>
            <person name="Yang J.H."/>
            <person name="West J.A."/>
            <person name="Bhattacharya D."/>
            <person name="Yoon H.S."/>
        </authorList>
    </citation>
    <scope>NUCLEOTIDE SEQUENCE [LARGE SCALE GENOMIC DNA]</scope>
    <source>
        <strain evidence="2 3">CCMP1338</strain>
        <tissue evidence="2">Whole cell</tissue>
    </source>
</reference>
<dbReference type="EMBL" id="JAMWBK010000006">
    <property type="protein sequence ID" value="KAJ8904076.1"/>
    <property type="molecule type" value="Genomic_DNA"/>
</dbReference>
<keyword evidence="3" id="KW-1185">Reference proteome</keyword>
<name>A0AAV8UU42_9RHOD</name>
<evidence type="ECO:0000313" key="3">
    <source>
        <dbReference type="Proteomes" id="UP001157974"/>
    </source>
</evidence>
<evidence type="ECO:0000256" key="1">
    <source>
        <dbReference type="SAM" id="Phobius"/>
    </source>
</evidence>
<evidence type="ECO:0008006" key="4">
    <source>
        <dbReference type="Google" id="ProtNLM"/>
    </source>
</evidence>
<evidence type="ECO:0000313" key="2">
    <source>
        <dbReference type="EMBL" id="KAJ8904076.1"/>
    </source>
</evidence>
<protein>
    <recommendedName>
        <fullName evidence="4">Exostosin GT47 domain-containing protein</fullName>
    </recommendedName>
</protein>
<gene>
    <name evidence="2" type="ORF">NDN08_000605</name>
</gene>
<proteinExistence type="predicted"/>
<organism evidence="2 3">
    <name type="scientific">Rhodosorus marinus</name>
    <dbReference type="NCBI Taxonomy" id="101924"/>
    <lineage>
        <taxon>Eukaryota</taxon>
        <taxon>Rhodophyta</taxon>
        <taxon>Stylonematophyceae</taxon>
        <taxon>Stylonematales</taxon>
        <taxon>Stylonemataceae</taxon>
        <taxon>Rhodosorus</taxon>
    </lineage>
</organism>